<dbReference type="PANTHER" id="PTHR11439:SF463">
    <property type="entry name" value="REVERSE TRANSCRIPTASE TY1_COPIA-TYPE DOMAIN-CONTAINING PROTEIN"/>
    <property type="match status" value="1"/>
</dbReference>
<dbReference type="CDD" id="cd09272">
    <property type="entry name" value="RNase_HI_RT_Ty1"/>
    <property type="match status" value="1"/>
</dbReference>
<dbReference type="Proteomes" id="UP000429607">
    <property type="component" value="Unassembled WGS sequence"/>
</dbReference>
<dbReference type="AlphaFoldDB" id="A0A6A3NEK6"/>
<evidence type="ECO:0000313" key="2">
    <source>
        <dbReference type="Proteomes" id="UP000429607"/>
    </source>
</evidence>
<reference evidence="1 2" key="1">
    <citation type="submission" date="2018-09" db="EMBL/GenBank/DDBJ databases">
        <title>Genomic investigation of the strawberry pathogen Phytophthora fragariae indicates pathogenicity is determined by transcriptional variation in three key races.</title>
        <authorList>
            <person name="Adams T.M."/>
            <person name="Armitage A.D."/>
            <person name="Sobczyk M.K."/>
            <person name="Bates H.J."/>
            <person name="Dunwell J.M."/>
            <person name="Nellist C.F."/>
            <person name="Harrison R.J."/>
        </authorList>
    </citation>
    <scope>NUCLEOTIDE SEQUENCE [LARGE SCALE GENOMIC DNA]</scope>
    <source>
        <strain evidence="1 2">SCRP249</strain>
    </source>
</reference>
<evidence type="ECO:0000313" key="1">
    <source>
        <dbReference type="EMBL" id="KAE9042775.1"/>
    </source>
</evidence>
<proteinExistence type="predicted"/>
<protein>
    <recommendedName>
        <fullName evidence="3">Reverse transcriptase Ty1/copia-type domain-containing protein</fullName>
    </recommendedName>
</protein>
<gene>
    <name evidence="1" type="ORF">PR001_g6057</name>
</gene>
<dbReference type="PANTHER" id="PTHR11439">
    <property type="entry name" value="GAG-POL-RELATED RETROTRANSPOSON"/>
    <property type="match status" value="1"/>
</dbReference>
<name>A0A6A3NEK6_9STRA</name>
<dbReference type="EMBL" id="QXFV01000279">
    <property type="protein sequence ID" value="KAE9042775.1"/>
    <property type="molecule type" value="Genomic_DNA"/>
</dbReference>
<comment type="caution">
    <text evidence="1">The sequence shown here is derived from an EMBL/GenBank/DDBJ whole genome shotgun (WGS) entry which is preliminary data.</text>
</comment>
<evidence type="ECO:0008006" key="3">
    <source>
        <dbReference type="Google" id="ProtNLM"/>
    </source>
</evidence>
<accession>A0A6A3NEK6</accession>
<sequence>MDEARPTYIPTIPKSCLNNLTDDPTESERASRPVIVFEANQLARHCSKPRKDAWNAATNLIRYLGQTRNLELKLWPTEGGMRVATDADWANDVQDRGSVLGYMAILFYCPGHWGSTIQTVVALSSLTADFIAANDALQQAEWIQLLTTEVLTNANPLQLILQVDNQPVIHRIKRDGSSGSQNAVDIRFHALKDAWRTGLMGLE</sequence>
<organism evidence="1 2">
    <name type="scientific">Phytophthora rubi</name>
    <dbReference type="NCBI Taxonomy" id="129364"/>
    <lineage>
        <taxon>Eukaryota</taxon>
        <taxon>Sar</taxon>
        <taxon>Stramenopiles</taxon>
        <taxon>Oomycota</taxon>
        <taxon>Peronosporomycetes</taxon>
        <taxon>Peronosporales</taxon>
        <taxon>Peronosporaceae</taxon>
        <taxon>Phytophthora</taxon>
    </lineage>
</organism>